<dbReference type="KEGG" id="pgm:PGRAT_23900"/>
<accession>A0A089MAN1</accession>
<dbReference type="STRING" id="189425.PGRAT_23900"/>
<sequence length="63" mass="7343">MDNVKMRSKNKDGQTVEVRDHSVKIPTMFETRVMPKFKVLVAGIEIAETENFQQAKFIFKNQL</sequence>
<dbReference type="EMBL" id="CP009287">
    <property type="protein sequence ID" value="AIQ70342.1"/>
    <property type="molecule type" value="Genomic_DNA"/>
</dbReference>
<evidence type="ECO:0000313" key="2">
    <source>
        <dbReference type="Proteomes" id="UP000029500"/>
    </source>
</evidence>
<keyword evidence="2" id="KW-1185">Reference proteome</keyword>
<name>A0A089MAN1_9BACL</name>
<gene>
    <name evidence="1" type="ORF">PGRAT_23900</name>
</gene>
<evidence type="ECO:0000313" key="1">
    <source>
        <dbReference type="EMBL" id="AIQ70342.1"/>
    </source>
</evidence>
<reference evidence="1 2" key="1">
    <citation type="submission" date="2014-08" db="EMBL/GenBank/DDBJ databases">
        <title>Comparative genomics of the Paenibacillus odorifer group.</title>
        <authorList>
            <person name="den Bakker H.C."/>
            <person name="Tsai Y.-C."/>
            <person name="Martin N."/>
            <person name="Korlach J."/>
            <person name="Wiedmann M."/>
        </authorList>
    </citation>
    <scope>NUCLEOTIDE SEQUENCE [LARGE SCALE GENOMIC DNA]</scope>
    <source>
        <strain evidence="1 2">DSM 15220</strain>
    </source>
</reference>
<protein>
    <submittedName>
        <fullName evidence="1">Uncharacterized protein</fullName>
    </submittedName>
</protein>
<dbReference type="AlphaFoldDB" id="A0A089MAN1"/>
<dbReference type="Proteomes" id="UP000029500">
    <property type="component" value="Chromosome"/>
</dbReference>
<proteinExistence type="predicted"/>
<dbReference type="HOGENOM" id="CLU_2881587_0_0_9"/>
<dbReference type="RefSeq" id="WP_025705951.1">
    <property type="nucleotide sequence ID" value="NZ_CP009287.1"/>
</dbReference>
<organism evidence="1 2">
    <name type="scientific">Paenibacillus graminis</name>
    <dbReference type="NCBI Taxonomy" id="189425"/>
    <lineage>
        <taxon>Bacteria</taxon>
        <taxon>Bacillati</taxon>
        <taxon>Bacillota</taxon>
        <taxon>Bacilli</taxon>
        <taxon>Bacillales</taxon>
        <taxon>Paenibacillaceae</taxon>
        <taxon>Paenibacillus</taxon>
    </lineage>
</organism>